<dbReference type="InterPro" id="IPR038704">
    <property type="entry name" value="YEAST_sf"/>
</dbReference>
<feature type="domain" description="YEATS" evidence="6">
    <location>
        <begin position="7"/>
        <end position="161"/>
    </location>
</feature>
<evidence type="ECO:0000256" key="3">
    <source>
        <dbReference type="ARBA" id="ARBA00023163"/>
    </source>
</evidence>
<dbReference type="PROSITE" id="PS51037">
    <property type="entry name" value="YEATS"/>
    <property type="match status" value="1"/>
</dbReference>
<dbReference type="InterPro" id="IPR005033">
    <property type="entry name" value="YEATS"/>
</dbReference>
<evidence type="ECO:0000256" key="2">
    <source>
        <dbReference type="ARBA" id="ARBA00023015"/>
    </source>
</evidence>
<accession>A0ABP0E9A7</accession>
<keyword evidence="4 5" id="KW-0539">Nucleus</keyword>
<evidence type="ECO:0000313" key="8">
    <source>
        <dbReference type="Proteomes" id="UP001497600"/>
    </source>
</evidence>
<sequence length="222" mass="25670">MSSSSKRIKNVSISVPVLYGNHAVKLAPEKRTERTPVDHTHEWTVFFKPVIAGFDLTPLLKKVTFKLHETYDTPVRSVERPPYQVTETGWGEFEVIIKLHFHAGSELSINEKNFQIFHGLKLHPFNPQSPTRPNGEVHSVLYDELVFSEPTEKVFEILTSAPSNLLPYKLSDPSKRDQEFLRTDELDELARLDVYIEQIKGEIEKQRDDYKDLEQEKLALLQ</sequence>
<evidence type="ECO:0000259" key="6">
    <source>
        <dbReference type="PROSITE" id="PS51037"/>
    </source>
</evidence>
<gene>
    <name evidence="7" type="primary">YAF9</name>
    <name evidence="7" type="ORF">CAAN4_C08262</name>
</gene>
<protein>
    <recommendedName>
        <fullName evidence="1">Protein AF-9 homolog</fullName>
    </recommendedName>
</protein>
<evidence type="ECO:0000256" key="4">
    <source>
        <dbReference type="ARBA" id="ARBA00023242"/>
    </source>
</evidence>
<comment type="subcellular location">
    <subcellularLocation>
        <location evidence="5">Nucleus</location>
    </subcellularLocation>
</comment>
<keyword evidence="8" id="KW-1185">Reference proteome</keyword>
<evidence type="ECO:0000313" key="7">
    <source>
        <dbReference type="EMBL" id="CAK7900635.1"/>
    </source>
</evidence>
<evidence type="ECO:0000256" key="5">
    <source>
        <dbReference type="PROSITE-ProRule" id="PRU00376"/>
    </source>
</evidence>
<dbReference type="EMBL" id="OZ004255">
    <property type="protein sequence ID" value="CAK7900635.1"/>
    <property type="molecule type" value="Genomic_DNA"/>
</dbReference>
<name>A0ABP0E9A7_9ASCO</name>
<dbReference type="Gene3D" id="2.60.40.1970">
    <property type="entry name" value="YEATS domain"/>
    <property type="match status" value="1"/>
</dbReference>
<dbReference type="Pfam" id="PF03366">
    <property type="entry name" value="YEATS"/>
    <property type="match status" value="1"/>
</dbReference>
<evidence type="ECO:0000256" key="1">
    <source>
        <dbReference type="ARBA" id="ARBA00022408"/>
    </source>
</evidence>
<keyword evidence="3" id="KW-0804">Transcription</keyword>
<dbReference type="PANTHER" id="PTHR47573:SF1">
    <property type="entry name" value="PROTEIN AF-9 HOMOLOG"/>
    <property type="match status" value="1"/>
</dbReference>
<dbReference type="Proteomes" id="UP001497600">
    <property type="component" value="Chromosome C"/>
</dbReference>
<keyword evidence="2" id="KW-0805">Transcription regulation</keyword>
<reference evidence="7 8" key="1">
    <citation type="submission" date="2024-01" db="EMBL/GenBank/DDBJ databases">
        <authorList>
            <consortium name="Genoscope - CEA"/>
            <person name="William W."/>
        </authorList>
    </citation>
    <scope>NUCLEOTIDE SEQUENCE [LARGE SCALE GENOMIC DNA]</scope>
    <source>
        <strain evidence="7 8">29B2s-10</strain>
    </source>
</reference>
<proteinExistence type="predicted"/>
<organism evidence="7 8">
    <name type="scientific">[Candida] anglica</name>
    <dbReference type="NCBI Taxonomy" id="148631"/>
    <lineage>
        <taxon>Eukaryota</taxon>
        <taxon>Fungi</taxon>
        <taxon>Dikarya</taxon>
        <taxon>Ascomycota</taxon>
        <taxon>Saccharomycotina</taxon>
        <taxon>Pichiomycetes</taxon>
        <taxon>Debaryomycetaceae</taxon>
        <taxon>Kurtzmaniella</taxon>
    </lineage>
</organism>
<dbReference type="InterPro" id="IPR055129">
    <property type="entry name" value="YEATS_dom"/>
</dbReference>
<dbReference type="CDD" id="cd16908">
    <property type="entry name" value="YEATS_Yaf9_like"/>
    <property type="match status" value="1"/>
</dbReference>
<dbReference type="PANTHER" id="PTHR47573">
    <property type="entry name" value="PROTEIN AF-9 HOMOLOG"/>
    <property type="match status" value="1"/>
</dbReference>